<dbReference type="EMBL" id="BMHY01000001">
    <property type="protein sequence ID" value="GGG54864.1"/>
    <property type="molecule type" value="Genomic_DNA"/>
</dbReference>
<keyword evidence="2" id="KW-1185">Reference proteome</keyword>
<proteinExistence type="predicted"/>
<accession>A0A917GRQ5</accession>
<comment type="caution">
    <text evidence="1">The sequence shown here is derived from an EMBL/GenBank/DDBJ whole genome shotgun (WGS) entry which is preliminary data.</text>
</comment>
<sequence length="73" mass="8602">MTNLDDNAAELLAELNELIQHCVSIELRIHKADVNRIVEVMEKHGFKYKVSWASMELTDFIVIDFWKKELLKK</sequence>
<evidence type="ECO:0000313" key="1">
    <source>
        <dbReference type="EMBL" id="GGG54864.1"/>
    </source>
</evidence>
<reference evidence="1 2" key="1">
    <citation type="journal article" date="2014" name="Int. J. Syst. Evol. Microbiol.">
        <title>Complete genome sequence of Corynebacterium casei LMG S-19264T (=DSM 44701T), isolated from a smear-ripened cheese.</title>
        <authorList>
            <consortium name="US DOE Joint Genome Institute (JGI-PGF)"/>
            <person name="Walter F."/>
            <person name="Albersmeier A."/>
            <person name="Kalinowski J."/>
            <person name="Ruckert C."/>
        </authorList>
    </citation>
    <scope>NUCLEOTIDE SEQUENCE [LARGE SCALE GENOMIC DNA]</scope>
    <source>
        <strain evidence="1 2">CGMCC 1.15286</strain>
    </source>
</reference>
<dbReference type="RefSeq" id="WP_188887312.1">
    <property type="nucleotide sequence ID" value="NZ_BMHY01000001.1"/>
</dbReference>
<dbReference type="Proteomes" id="UP000600247">
    <property type="component" value="Unassembled WGS sequence"/>
</dbReference>
<protein>
    <submittedName>
        <fullName evidence="1">Uncharacterized protein</fullName>
    </submittedName>
</protein>
<organism evidence="1 2">
    <name type="scientific">Paenibacillus radicis</name>
    <name type="common">ex Gao et al. 2016</name>
    <dbReference type="NCBI Taxonomy" id="1737354"/>
    <lineage>
        <taxon>Bacteria</taxon>
        <taxon>Bacillati</taxon>
        <taxon>Bacillota</taxon>
        <taxon>Bacilli</taxon>
        <taxon>Bacillales</taxon>
        <taxon>Paenibacillaceae</taxon>
        <taxon>Paenibacillus</taxon>
    </lineage>
</organism>
<dbReference type="AlphaFoldDB" id="A0A917GRQ5"/>
<gene>
    <name evidence="1" type="ORF">GCM10010918_04640</name>
</gene>
<evidence type="ECO:0000313" key="2">
    <source>
        <dbReference type="Proteomes" id="UP000600247"/>
    </source>
</evidence>
<name>A0A917GRQ5_9BACL</name>